<comment type="caution">
    <text evidence="2">The sequence shown here is derived from an EMBL/GenBank/DDBJ whole genome shotgun (WGS) entry which is preliminary data.</text>
</comment>
<accession>A0A9Q1J2W4</accession>
<dbReference type="EMBL" id="JAINUF010000004">
    <property type="protein sequence ID" value="KAJ8363768.1"/>
    <property type="molecule type" value="Genomic_DNA"/>
</dbReference>
<organism evidence="2 3">
    <name type="scientific">Synaphobranchus kaupii</name>
    <name type="common">Kaup's arrowtooth eel</name>
    <dbReference type="NCBI Taxonomy" id="118154"/>
    <lineage>
        <taxon>Eukaryota</taxon>
        <taxon>Metazoa</taxon>
        <taxon>Chordata</taxon>
        <taxon>Craniata</taxon>
        <taxon>Vertebrata</taxon>
        <taxon>Euteleostomi</taxon>
        <taxon>Actinopterygii</taxon>
        <taxon>Neopterygii</taxon>
        <taxon>Teleostei</taxon>
        <taxon>Anguilliformes</taxon>
        <taxon>Synaphobranchidae</taxon>
        <taxon>Synaphobranchus</taxon>
    </lineage>
</organism>
<name>A0A9Q1J2W4_SYNKA</name>
<sequence length="179" mass="18295">MTDSLLDGEVPGQMAAGVSVRILALLLPLLPVPTPASTHITPTTVVIRHGELGTLAIPAMGGCTCGSSDRESCALKPSCSDGGRPAVTAPCPEAQCGMRPLAGQSLERSDCTLHPPSRTDDAAARIRGVTAVLPGLVAMAAVFTPWSLCPCGGCQMCAFDCRAVCLALLLPAPYSKALL</sequence>
<protein>
    <submittedName>
        <fullName evidence="2">Uncharacterized protein</fullName>
    </submittedName>
</protein>
<evidence type="ECO:0000256" key="1">
    <source>
        <dbReference type="SAM" id="SignalP"/>
    </source>
</evidence>
<dbReference type="Proteomes" id="UP001152622">
    <property type="component" value="Chromosome 4"/>
</dbReference>
<evidence type="ECO:0000313" key="3">
    <source>
        <dbReference type="Proteomes" id="UP001152622"/>
    </source>
</evidence>
<dbReference type="AlphaFoldDB" id="A0A9Q1J2W4"/>
<reference evidence="2" key="1">
    <citation type="journal article" date="2023" name="Science">
        <title>Genome structures resolve the early diversification of teleost fishes.</title>
        <authorList>
            <person name="Parey E."/>
            <person name="Louis A."/>
            <person name="Montfort J."/>
            <person name="Bouchez O."/>
            <person name="Roques C."/>
            <person name="Iampietro C."/>
            <person name="Lluch J."/>
            <person name="Castinel A."/>
            <person name="Donnadieu C."/>
            <person name="Desvignes T."/>
            <person name="Floi Bucao C."/>
            <person name="Jouanno E."/>
            <person name="Wen M."/>
            <person name="Mejri S."/>
            <person name="Dirks R."/>
            <person name="Jansen H."/>
            <person name="Henkel C."/>
            <person name="Chen W.J."/>
            <person name="Zahm M."/>
            <person name="Cabau C."/>
            <person name="Klopp C."/>
            <person name="Thompson A.W."/>
            <person name="Robinson-Rechavi M."/>
            <person name="Braasch I."/>
            <person name="Lecointre G."/>
            <person name="Bobe J."/>
            <person name="Postlethwait J.H."/>
            <person name="Berthelot C."/>
            <person name="Roest Crollius H."/>
            <person name="Guiguen Y."/>
        </authorList>
    </citation>
    <scope>NUCLEOTIDE SEQUENCE</scope>
    <source>
        <strain evidence="2">WJC10195</strain>
    </source>
</reference>
<keyword evidence="1" id="KW-0732">Signal</keyword>
<evidence type="ECO:0000313" key="2">
    <source>
        <dbReference type="EMBL" id="KAJ8363768.1"/>
    </source>
</evidence>
<keyword evidence="3" id="KW-1185">Reference proteome</keyword>
<gene>
    <name evidence="2" type="ORF">SKAU_G00125990</name>
</gene>
<feature type="chain" id="PRO_5040149265" evidence="1">
    <location>
        <begin position="39"/>
        <end position="179"/>
    </location>
</feature>
<proteinExistence type="predicted"/>
<feature type="signal peptide" evidence="1">
    <location>
        <begin position="1"/>
        <end position="38"/>
    </location>
</feature>